<feature type="region of interest" description="Disordered" evidence="1">
    <location>
        <begin position="85"/>
        <end position="110"/>
    </location>
</feature>
<feature type="non-terminal residue" evidence="2">
    <location>
        <position position="151"/>
    </location>
</feature>
<evidence type="ECO:0000256" key="1">
    <source>
        <dbReference type="SAM" id="MobiDB-lite"/>
    </source>
</evidence>
<feature type="region of interest" description="Disordered" evidence="1">
    <location>
        <begin position="41"/>
        <end position="62"/>
    </location>
</feature>
<reference evidence="2" key="1">
    <citation type="submission" date="2018-05" db="EMBL/GenBank/DDBJ databases">
        <authorList>
            <person name="Lanie J.A."/>
            <person name="Ng W.-L."/>
            <person name="Kazmierczak K.M."/>
            <person name="Andrzejewski T.M."/>
            <person name="Davidsen T.M."/>
            <person name="Wayne K.J."/>
            <person name="Tettelin H."/>
            <person name="Glass J.I."/>
            <person name="Rusch D."/>
            <person name="Podicherti R."/>
            <person name="Tsui H.-C.T."/>
            <person name="Winkler M.E."/>
        </authorList>
    </citation>
    <scope>NUCLEOTIDE SEQUENCE</scope>
</reference>
<dbReference type="AlphaFoldDB" id="A0A383A4J0"/>
<sequence>MHKPTRNLNRFGKEIITNIPEDAPMVSHSGHRLRTSNRVVDRKGTVSDNEKKSVQRLDSKSITTRQGQNVEFIQFEDEVGIIRKDTDTPEETFDEGPNTFTGPSSRNKPERFRFDGHKMLHHLDRIAAWQNGERFAPIHIDMGLTKFCNTA</sequence>
<dbReference type="EMBL" id="UINC01189000">
    <property type="protein sequence ID" value="SVE02489.1"/>
    <property type="molecule type" value="Genomic_DNA"/>
</dbReference>
<protein>
    <submittedName>
        <fullName evidence="2">Uncharacterized protein</fullName>
    </submittedName>
</protein>
<evidence type="ECO:0000313" key="2">
    <source>
        <dbReference type="EMBL" id="SVE02489.1"/>
    </source>
</evidence>
<accession>A0A383A4J0</accession>
<proteinExistence type="predicted"/>
<name>A0A383A4J0_9ZZZZ</name>
<organism evidence="2">
    <name type="scientific">marine metagenome</name>
    <dbReference type="NCBI Taxonomy" id="408172"/>
    <lineage>
        <taxon>unclassified sequences</taxon>
        <taxon>metagenomes</taxon>
        <taxon>ecological metagenomes</taxon>
    </lineage>
</organism>
<feature type="compositionally biased region" description="Basic and acidic residues" evidence="1">
    <location>
        <begin position="41"/>
        <end position="59"/>
    </location>
</feature>
<gene>
    <name evidence="2" type="ORF">METZ01_LOCUS455343</name>
</gene>